<sequence>MSDPPAASQPASAIPGRLTEGFSLLEVDLDRTVSGRSYPEYPPPSYPTVSYSAPVSHPEEGATGNTSPRPELPRNVQPEARPPLTAREELAGLVTHDSDSEFQDPFADPASLHLFYITDRELQLQVNHELRYDSKFKQALHGSNPKRKMSYLKKRHNRFFDLFRSIMKDAGRPEARDHLEGPHEMWKYTYRCPEEKDHPSRPFLHHWFHRDWKILEDHYTEEANLSNVWDEGAPTVYCDGERLVIRNPDKRRSSKVYDLMKVDSHGNRKDALQALKFLLVISQNEMLYNHREMIRDPFLMSEFYKTPRNTRLDPRPPHRPVVIKPKSKMNEWWTHTPWEDKLRTVFGHPSCVNKHRNHDWGYRFGGKCGLWKVEQVEDEEDEGAGRVADHLRNL</sequence>
<gene>
    <name evidence="2" type="ORF">PCON_09436</name>
</gene>
<organism evidence="2 3">
    <name type="scientific">Pyronema omphalodes (strain CBS 100304)</name>
    <name type="common">Pyronema confluens</name>
    <dbReference type="NCBI Taxonomy" id="1076935"/>
    <lineage>
        <taxon>Eukaryota</taxon>
        <taxon>Fungi</taxon>
        <taxon>Dikarya</taxon>
        <taxon>Ascomycota</taxon>
        <taxon>Pezizomycotina</taxon>
        <taxon>Pezizomycetes</taxon>
        <taxon>Pezizales</taxon>
        <taxon>Pyronemataceae</taxon>
        <taxon>Pyronema</taxon>
    </lineage>
</organism>
<evidence type="ECO:0000313" key="3">
    <source>
        <dbReference type="Proteomes" id="UP000018144"/>
    </source>
</evidence>
<dbReference type="OrthoDB" id="10329845at2759"/>
<reference evidence="2 3" key="1">
    <citation type="journal article" date="2013" name="PLoS Genet.">
        <title>The genome and development-dependent transcriptomes of Pyronema confluens: a window into fungal evolution.</title>
        <authorList>
            <person name="Traeger S."/>
            <person name="Altegoer F."/>
            <person name="Freitag M."/>
            <person name="Gabaldon T."/>
            <person name="Kempken F."/>
            <person name="Kumar A."/>
            <person name="Marcet-Houben M."/>
            <person name="Poggeler S."/>
            <person name="Stajich J.E."/>
            <person name="Nowrousian M."/>
        </authorList>
    </citation>
    <scope>NUCLEOTIDE SEQUENCE [LARGE SCALE GENOMIC DNA]</scope>
    <source>
        <strain evidence="3">CBS 100304</strain>
        <tissue evidence="2">Vegetative mycelium</tissue>
    </source>
</reference>
<evidence type="ECO:0000313" key="2">
    <source>
        <dbReference type="EMBL" id="CCX30835.1"/>
    </source>
</evidence>
<feature type="compositionally biased region" description="Low complexity" evidence="1">
    <location>
        <begin position="47"/>
        <end position="56"/>
    </location>
</feature>
<proteinExistence type="predicted"/>
<feature type="region of interest" description="Disordered" evidence="1">
    <location>
        <begin position="34"/>
        <end position="82"/>
    </location>
</feature>
<accession>U4LNE0</accession>
<name>U4LNE0_PYROM</name>
<dbReference type="Proteomes" id="UP000018144">
    <property type="component" value="Unassembled WGS sequence"/>
</dbReference>
<evidence type="ECO:0000256" key="1">
    <source>
        <dbReference type="SAM" id="MobiDB-lite"/>
    </source>
</evidence>
<protein>
    <submittedName>
        <fullName evidence="2">Uncharacterized protein</fullName>
    </submittedName>
</protein>
<keyword evidence="3" id="KW-1185">Reference proteome</keyword>
<dbReference type="EMBL" id="HF935497">
    <property type="protein sequence ID" value="CCX30835.1"/>
    <property type="molecule type" value="Genomic_DNA"/>
</dbReference>
<dbReference type="AlphaFoldDB" id="U4LNE0"/>